<evidence type="ECO:0000259" key="12">
    <source>
        <dbReference type="PROSITE" id="PS51760"/>
    </source>
</evidence>
<evidence type="ECO:0000256" key="5">
    <source>
        <dbReference type="ARBA" id="ARBA00022801"/>
    </source>
</evidence>
<evidence type="ECO:0000256" key="8">
    <source>
        <dbReference type="ARBA" id="ARBA00023326"/>
    </source>
</evidence>
<keyword evidence="4 11" id="KW-0732">Signal</keyword>
<gene>
    <name evidence="13" type="ORF">SBRY_20468</name>
</gene>
<name>A0A9W4EDS4_9ACTN</name>
<dbReference type="PANTHER" id="PTHR31490:SF88">
    <property type="entry name" value="BETA-XYLANASE"/>
    <property type="match status" value="1"/>
</dbReference>
<comment type="catalytic activity">
    <reaction evidence="1 10">
        <text>Endohydrolysis of (1-&gt;4)-beta-D-xylosidic linkages in xylans.</text>
        <dbReference type="EC" id="3.2.1.8"/>
    </reaction>
</comment>
<dbReference type="InterPro" id="IPR044846">
    <property type="entry name" value="GH10"/>
</dbReference>
<accession>A0A9W4EDS4</accession>
<dbReference type="PROSITE" id="PS51760">
    <property type="entry name" value="GH10_2"/>
    <property type="match status" value="1"/>
</dbReference>
<comment type="similarity">
    <text evidence="2 10">Belongs to the glycosyl hydrolase 10 (cellulase F) family.</text>
</comment>
<evidence type="ECO:0000256" key="7">
    <source>
        <dbReference type="ARBA" id="ARBA00023295"/>
    </source>
</evidence>
<dbReference type="Gene3D" id="3.20.20.80">
    <property type="entry name" value="Glycosidases"/>
    <property type="match status" value="1"/>
</dbReference>
<evidence type="ECO:0000256" key="2">
    <source>
        <dbReference type="ARBA" id="ARBA00007495"/>
    </source>
</evidence>
<dbReference type="PROSITE" id="PS00591">
    <property type="entry name" value="GH10_1"/>
    <property type="match status" value="1"/>
</dbReference>
<feature type="signal peptide" evidence="11">
    <location>
        <begin position="1"/>
        <end position="22"/>
    </location>
</feature>
<dbReference type="InterPro" id="IPR031158">
    <property type="entry name" value="GH10_AS"/>
</dbReference>
<evidence type="ECO:0000256" key="1">
    <source>
        <dbReference type="ARBA" id="ARBA00000681"/>
    </source>
</evidence>
<feature type="domain" description="GH10" evidence="12">
    <location>
        <begin position="46"/>
        <end position="359"/>
    </location>
</feature>
<evidence type="ECO:0000313" key="14">
    <source>
        <dbReference type="Proteomes" id="UP001153328"/>
    </source>
</evidence>
<protein>
    <recommendedName>
        <fullName evidence="10">Beta-xylanase</fullName>
        <ecNumber evidence="10">3.2.1.8</ecNumber>
    </recommendedName>
</protein>
<proteinExistence type="inferred from homology"/>
<evidence type="ECO:0000256" key="4">
    <source>
        <dbReference type="ARBA" id="ARBA00022729"/>
    </source>
</evidence>
<dbReference type="Proteomes" id="UP001153328">
    <property type="component" value="Unassembled WGS sequence"/>
</dbReference>
<dbReference type="EMBL" id="CAJVAX010000012">
    <property type="protein sequence ID" value="CAG7628430.1"/>
    <property type="molecule type" value="Genomic_DNA"/>
</dbReference>
<feature type="active site" description="Nucleophile" evidence="9">
    <location>
        <position position="281"/>
    </location>
</feature>
<dbReference type="GO" id="GO:0045493">
    <property type="term" value="P:xylan catabolic process"/>
    <property type="evidence" value="ECO:0007669"/>
    <property type="project" value="UniProtKB-KW"/>
</dbReference>
<keyword evidence="5 10" id="KW-0378">Hydrolase</keyword>
<dbReference type="EC" id="3.2.1.8" evidence="10"/>
<feature type="chain" id="PRO_5040724333" description="Beta-xylanase" evidence="11">
    <location>
        <begin position="23"/>
        <end position="365"/>
    </location>
</feature>
<dbReference type="SMART" id="SM00633">
    <property type="entry name" value="Glyco_10"/>
    <property type="match status" value="1"/>
</dbReference>
<evidence type="ECO:0000313" key="13">
    <source>
        <dbReference type="EMBL" id="CAG7628430.1"/>
    </source>
</evidence>
<keyword evidence="8 10" id="KW-0624">Polysaccharide degradation</keyword>
<dbReference type="PANTHER" id="PTHR31490">
    <property type="entry name" value="GLYCOSYL HYDROLASE"/>
    <property type="match status" value="1"/>
</dbReference>
<evidence type="ECO:0000256" key="9">
    <source>
        <dbReference type="PROSITE-ProRule" id="PRU10061"/>
    </source>
</evidence>
<sequence>MLSRRALAVVAGGSAAALLAVAAVLVAGRSSGGGPQGAGQDGAGQPSATAPLRDLAAARGIRIGTALAADHLTGTPAAVAAREFDAVTPENEMKWERVEPERGHYDWAAADAVVAFAQAHGMQVRGHNLVWHSQLPQWLTTGDFTAGELRALMLRHVTDEVTHFRGRVAAWDVVNEPFADDGTHRAGLWYRQLGVSYIADAFTAAHAADPAAKLWLNDYTIEGPGPKSEAMYALAKALKQQGVPIDGVGFQAHFALGRVPAGFRATMQRFADLGLDVAVTELDVRMPTPPDGDSLRQQAADYDAVLRACLGVTRCRGLTVWGFSDATSWVPGAFPGQGAATPYDAHYRPKPAYRAMAAALATRTG</sequence>
<dbReference type="SUPFAM" id="SSF51445">
    <property type="entry name" value="(Trans)glycosidases"/>
    <property type="match status" value="1"/>
</dbReference>
<dbReference type="InterPro" id="IPR001000">
    <property type="entry name" value="GH10_dom"/>
</dbReference>
<keyword evidence="6 10" id="KW-0119">Carbohydrate metabolism</keyword>
<dbReference type="Pfam" id="PF00331">
    <property type="entry name" value="Glyco_hydro_10"/>
    <property type="match status" value="1"/>
</dbReference>
<organism evidence="13 14">
    <name type="scientific">Actinacidiphila bryophytorum</name>
    <dbReference type="NCBI Taxonomy" id="1436133"/>
    <lineage>
        <taxon>Bacteria</taxon>
        <taxon>Bacillati</taxon>
        <taxon>Actinomycetota</taxon>
        <taxon>Actinomycetes</taxon>
        <taxon>Kitasatosporales</taxon>
        <taxon>Streptomycetaceae</taxon>
        <taxon>Actinacidiphila</taxon>
    </lineage>
</organism>
<dbReference type="PRINTS" id="PR00134">
    <property type="entry name" value="GLHYDRLASE10"/>
</dbReference>
<keyword evidence="3" id="KW-0858">Xylan degradation</keyword>
<evidence type="ECO:0000256" key="3">
    <source>
        <dbReference type="ARBA" id="ARBA00022651"/>
    </source>
</evidence>
<dbReference type="AlphaFoldDB" id="A0A9W4EDS4"/>
<dbReference type="GO" id="GO:0031176">
    <property type="term" value="F:endo-1,4-beta-xylanase activity"/>
    <property type="evidence" value="ECO:0007669"/>
    <property type="project" value="UniProtKB-EC"/>
</dbReference>
<dbReference type="RefSeq" id="WP_251512813.1">
    <property type="nucleotide sequence ID" value="NZ_CAJVAX010000012.1"/>
</dbReference>
<reference evidence="13" key="1">
    <citation type="submission" date="2021-06" db="EMBL/GenBank/DDBJ databases">
        <authorList>
            <person name="Arsene-Ploetze F."/>
        </authorList>
    </citation>
    <scope>NUCLEOTIDE SEQUENCE</scope>
    <source>
        <strain evidence="13">SBRY1</strain>
    </source>
</reference>
<keyword evidence="14" id="KW-1185">Reference proteome</keyword>
<keyword evidence="7 10" id="KW-0326">Glycosidase</keyword>
<evidence type="ECO:0000256" key="10">
    <source>
        <dbReference type="RuleBase" id="RU361174"/>
    </source>
</evidence>
<evidence type="ECO:0000256" key="6">
    <source>
        <dbReference type="ARBA" id="ARBA00023277"/>
    </source>
</evidence>
<dbReference type="InterPro" id="IPR017853">
    <property type="entry name" value="GH"/>
</dbReference>
<evidence type="ECO:0000256" key="11">
    <source>
        <dbReference type="SAM" id="SignalP"/>
    </source>
</evidence>
<comment type="caution">
    <text evidence="13">The sequence shown here is derived from an EMBL/GenBank/DDBJ whole genome shotgun (WGS) entry which is preliminary data.</text>
</comment>